<proteinExistence type="predicted"/>
<keyword evidence="2" id="KW-1185">Reference proteome</keyword>
<evidence type="ECO:0008006" key="3">
    <source>
        <dbReference type="Google" id="ProtNLM"/>
    </source>
</evidence>
<comment type="caution">
    <text evidence="1">The sequence shown here is derived from an EMBL/GenBank/DDBJ whole genome shotgun (WGS) entry which is preliminary data.</text>
</comment>
<evidence type="ECO:0000313" key="1">
    <source>
        <dbReference type="EMBL" id="GHE66898.1"/>
    </source>
</evidence>
<sequence>MLGNVAKAQRPDLPGALIIDVGVNNWTDAPDNLRLNNFESKTVNITYYYDLPIGNSKFTFTPGLGLGLEKFSLKDNYTLTSSLDNTGNLVVAPAQLTNQLSNVFEFGKSKFAANYVDIPLEIRFYKRKNQYSRGFRAALGGKVGMLYSSFTKYKWEDTTGENHMVKNRADYGLTRFRYGVQGRVGFGGFSLFGYYELSDKFDVAPAGGENTRNFTFGVSLTGF</sequence>
<reference evidence="2" key="1">
    <citation type="journal article" date="2019" name="Int. J. Syst. Evol. Microbiol.">
        <title>The Global Catalogue of Microorganisms (GCM) 10K type strain sequencing project: providing services to taxonomists for standard genome sequencing and annotation.</title>
        <authorList>
            <consortium name="The Broad Institute Genomics Platform"/>
            <consortium name="The Broad Institute Genome Sequencing Center for Infectious Disease"/>
            <person name="Wu L."/>
            <person name="Ma J."/>
        </authorList>
    </citation>
    <scope>NUCLEOTIDE SEQUENCE [LARGE SCALE GENOMIC DNA]</scope>
    <source>
        <strain evidence="2">CGMCC 1.15111</strain>
    </source>
</reference>
<name>A0ABQ3I8S5_9BACT</name>
<gene>
    <name evidence="1" type="ORF">GCM10011340_22920</name>
</gene>
<protein>
    <recommendedName>
        <fullName evidence="3">Outer membrane protein beta-barrel domain-containing protein</fullName>
    </recommendedName>
</protein>
<dbReference type="Proteomes" id="UP000658258">
    <property type="component" value="Unassembled WGS sequence"/>
</dbReference>
<organism evidence="1 2">
    <name type="scientific">Roseivirga thermotolerans</name>
    <dbReference type="NCBI Taxonomy" id="1758176"/>
    <lineage>
        <taxon>Bacteria</taxon>
        <taxon>Pseudomonadati</taxon>
        <taxon>Bacteroidota</taxon>
        <taxon>Cytophagia</taxon>
        <taxon>Cytophagales</taxon>
        <taxon>Roseivirgaceae</taxon>
        <taxon>Roseivirga</taxon>
    </lineage>
</organism>
<evidence type="ECO:0000313" key="2">
    <source>
        <dbReference type="Proteomes" id="UP000658258"/>
    </source>
</evidence>
<accession>A0ABQ3I8S5</accession>
<dbReference type="EMBL" id="BNAG01000003">
    <property type="protein sequence ID" value="GHE66898.1"/>
    <property type="molecule type" value="Genomic_DNA"/>
</dbReference>